<accession>A0A484N7K2</accession>
<keyword evidence="3" id="KW-0863">Zinc-finger</keyword>
<evidence type="ECO:0000256" key="3">
    <source>
        <dbReference type="PROSITE-ProRule" id="PRU00469"/>
    </source>
</evidence>
<keyword evidence="3" id="KW-0479">Metal-binding</keyword>
<gene>
    <name evidence="5" type="ORF">CCAM_LOCUS38868</name>
</gene>
<protein>
    <recommendedName>
        <fullName evidence="4">TFIIB-type domain-containing protein</fullName>
    </recommendedName>
</protein>
<dbReference type="PROSITE" id="PS51134">
    <property type="entry name" value="ZF_TFIIB"/>
    <property type="match status" value="1"/>
</dbReference>
<dbReference type="InterPro" id="IPR013137">
    <property type="entry name" value="Znf_TFIIB"/>
</dbReference>
<proteinExistence type="predicted"/>
<keyword evidence="1" id="KW-0805">Transcription regulation</keyword>
<dbReference type="Proteomes" id="UP000595140">
    <property type="component" value="Unassembled WGS sequence"/>
</dbReference>
<dbReference type="InterPro" id="IPR036915">
    <property type="entry name" value="Cyclin-like_sf"/>
</dbReference>
<dbReference type="OrthoDB" id="511529at2759"/>
<dbReference type="PANTHER" id="PTHR48428">
    <property type="entry name" value="PLANT-SPECIFIC TFIIB-RELATED PROTEIN PTF2"/>
    <property type="match status" value="1"/>
</dbReference>
<dbReference type="Gene3D" id="1.10.472.10">
    <property type="entry name" value="Cyclin-like"/>
    <property type="match status" value="1"/>
</dbReference>
<keyword evidence="3" id="KW-0862">Zinc</keyword>
<sequence>MEGHRTCKNCGSNSIYSDISTGDVVCRSCDVVQDFDNFQAHIGGINGPVGTYVHVGTTGTGNWYSYRETKIYEAKKVIDDLMYKFGITEKKADDVSIMIRTITEDEYGQGRWFSVLIGACSYIVMRMDSKVLPMEEAANTVGCDVFEMGRMVNRVVDFLDLELPELSIVNWFEKAIRNSSRLRDVSEDTISRMLKQGTLLLQCLVNWFVTTGRRPMPVVAAVLVFVAELNGITVRLGDVANELHVALKTCKLRHKELLERLVQVAQATLPWGKDVNMKNIMRNAPSVIQYIELKSMSNQNGKCGENCDLSFLVDDCLTEENSYWYDEHEPEKDSQYFQAKKVDIPERFPLSAESFSTIYSEAKNAMSVAKAGPTASTRRRTREEYDSFTSTGWWSGESDLSKELLLKQILEKNLGINAMPPSFDNGCLVTERRRAKINAAKLRIHRTMCGRPSASGDENTTYDRIVVDKEEVKKMKRKRKGGFCLDWEDFIIETLLLHKVREEEIEKGHYKALLGLHVFNGGCS</sequence>
<dbReference type="EMBL" id="OOIL02006272">
    <property type="protein sequence ID" value="VFQ97092.1"/>
    <property type="molecule type" value="Genomic_DNA"/>
</dbReference>
<evidence type="ECO:0000256" key="1">
    <source>
        <dbReference type="ARBA" id="ARBA00023015"/>
    </source>
</evidence>
<dbReference type="InterPro" id="IPR053340">
    <property type="entry name" value="PTF2"/>
</dbReference>
<evidence type="ECO:0000259" key="4">
    <source>
        <dbReference type="PROSITE" id="PS51134"/>
    </source>
</evidence>
<feature type="domain" description="TFIIB-type" evidence="4">
    <location>
        <begin position="2"/>
        <end position="34"/>
    </location>
</feature>
<evidence type="ECO:0000313" key="6">
    <source>
        <dbReference type="Proteomes" id="UP000595140"/>
    </source>
</evidence>
<reference evidence="5 6" key="1">
    <citation type="submission" date="2018-04" db="EMBL/GenBank/DDBJ databases">
        <authorList>
            <person name="Vogel A."/>
        </authorList>
    </citation>
    <scope>NUCLEOTIDE SEQUENCE [LARGE SCALE GENOMIC DNA]</scope>
</reference>
<dbReference type="GO" id="GO:0008270">
    <property type="term" value="F:zinc ion binding"/>
    <property type="evidence" value="ECO:0007669"/>
    <property type="project" value="UniProtKB-KW"/>
</dbReference>
<dbReference type="AlphaFoldDB" id="A0A484N7K2"/>
<evidence type="ECO:0000313" key="5">
    <source>
        <dbReference type="EMBL" id="VFQ97092.1"/>
    </source>
</evidence>
<evidence type="ECO:0000256" key="2">
    <source>
        <dbReference type="ARBA" id="ARBA00023163"/>
    </source>
</evidence>
<dbReference type="SUPFAM" id="SSF57783">
    <property type="entry name" value="Zinc beta-ribbon"/>
    <property type="match status" value="1"/>
</dbReference>
<dbReference type="CDD" id="cd00043">
    <property type="entry name" value="CYCLIN_SF"/>
    <property type="match status" value="1"/>
</dbReference>
<name>A0A484N7K2_9ASTE</name>
<keyword evidence="2" id="KW-0804">Transcription</keyword>
<dbReference type="SUPFAM" id="SSF47954">
    <property type="entry name" value="Cyclin-like"/>
    <property type="match status" value="2"/>
</dbReference>
<keyword evidence="6" id="KW-1185">Reference proteome</keyword>
<dbReference type="PANTHER" id="PTHR48428:SF1">
    <property type="entry name" value="PLANT-SPECIFIC TFIIB-RELATED PROTEIN PTF2"/>
    <property type="match status" value="1"/>
</dbReference>
<dbReference type="Gene3D" id="1.10.472.170">
    <property type="match status" value="1"/>
</dbReference>
<organism evidence="5 6">
    <name type="scientific">Cuscuta campestris</name>
    <dbReference type="NCBI Taxonomy" id="132261"/>
    <lineage>
        <taxon>Eukaryota</taxon>
        <taxon>Viridiplantae</taxon>
        <taxon>Streptophyta</taxon>
        <taxon>Embryophyta</taxon>
        <taxon>Tracheophyta</taxon>
        <taxon>Spermatophyta</taxon>
        <taxon>Magnoliopsida</taxon>
        <taxon>eudicotyledons</taxon>
        <taxon>Gunneridae</taxon>
        <taxon>Pentapetalae</taxon>
        <taxon>asterids</taxon>
        <taxon>lamiids</taxon>
        <taxon>Solanales</taxon>
        <taxon>Convolvulaceae</taxon>
        <taxon>Cuscuteae</taxon>
        <taxon>Cuscuta</taxon>
        <taxon>Cuscuta subgen. Grammica</taxon>
        <taxon>Cuscuta sect. Cleistogrammica</taxon>
    </lineage>
</organism>